<dbReference type="InterPro" id="IPR007185">
    <property type="entry name" value="DNA_pol_a/d/e_bsu"/>
</dbReference>
<name>A0ABV2APJ6_9EUKA</name>
<dbReference type="InterPro" id="IPR016266">
    <property type="entry name" value="POLE2"/>
</dbReference>
<dbReference type="PANTHER" id="PTHR12708:SF0">
    <property type="entry name" value="DNA POLYMERASE EPSILON SUBUNIT 2"/>
    <property type="match status" value="1"/>
</dbReference>
<keyword evidence="4" id="KW-0238">DNA-binding</keyword>
<evidence type="ECO:0000313" key="9">
    <source>
        <dbReference type="Proteomes" id="UP001439008"/>
    </source>
</evidence>
<feature type="non-terminal residue" evidence="8">
    <location>
        <position position="1"/>
    </location>
</feature>
<evidence type="ECO:0000256" key="6">
    <source>
        <dbReference type="ARBA" id="ARBA00032930"/>
    </source>
</evidence>
<dbReference type="Proteomes" id="UP001439008">
    <property type="component" value="Unassembled WGS sequence"/>
</dbReference>
<protein>
    <recommendedName>
        <fullName evidence="6">DNA polymerase II subunit 2</fullName>
    </recommendedName>
</protein>
<comment type="similarity">
    <text evidence="2">Belongs to the DNA polymerase epsilon subunit B family.</text>
</comment>
<evidence type="ECO:0000256" key="3">
    <source>
        <dbReference type="ARBA" id="ARBA00022705"/>
    </source>
</evidence>
<evidence type="ECO:0000256" key="1">
    <source>
        <dbReference type="ARBA" id="ARBA00004123"/>
    </source>
</evidence>
<keyword evidence="3" id="KW-0235">DNA replication</keyword>
<evidence type="ECO:0000256" key="2">
    <source>
        <dbReference type="ARBA" id="ARBA00009560"/>
    </source>
</evidence>
<dbReference type="Pfam" id="PF04042">
    <property type="entry name" value="DNA_pol_E_B"/>
    <property type="match status" value="1"/>
</dbReference>
<dbReference type="EMBL" id="JBDODL010001201">
    <property type="protein sequence ID" value="MES1921262.1"/>
    <property type="molecule type" value="Genomic_DNA"/>
</dbReference>
<keyword evidence="9" id="KW-1185">Reference proteome</keyword>
<sequence length="352" mass="40370">HQITLIENLSDKNLKETVIFGILNELEHNHCHLEDDSGFVEIDFEENVVCNILTWGSFVALKGFYDTENEIFSVQTILALNRFEDKIGTNSNLTSVISDENRNTKKYENSAVILSEIYLDCPETENRLKRLFQRFEQSAPKIFVLMGNFLYRPQKNSLKKNFEKLGKILEKFDNISAHSDFVFLPGPTDIFSKNILPRPPLGKFSTQPLSKIIKFANKSSPCKLSIDQKQVIFLRENIFSKISRNCCLPPNGPFEKKSVSQTYSELLFSQRFCAPFSHSVQRLSLNNWELMQIEENKQILFIGDQYEQFKNVIAGCGSLVVGIGQFGIDSSYAIWRLNESIDKNCVEFAKTD</sequence>
<evidence type="ECO:0000259" key="7">
    <source>
        <dbReference type="Pfam" id="PF04042"/>
    </source>
</evidence>
<evidence type="ECO:0000256" key="4">
    <source>
        <dbReference type="ARBA" id="ARBA00023125"/>
    </source>
</evidence>
<gene>
    <name evidence="8" type="ORF">MHBO_002816</name>
</gene>
<organism evidence="8 9">
    <name type="scientific">Bonamia ostreae</name>
    <dbReference type="NCBI Taxonomy" id="126728"/>
    <lineage>
        <taxon>Eukaryota</taxon>
        <taxon>Sar</taxon>
        <taxon>Rhizaria</taxon>
        <taxon>Endomyxa</taxon>
        <taxon>Ascetosporea</taxon>
        <taxon>Haplosporida</taxon>
        <taxon>Bonamia</taxon>
    </lineage>
</organism>
<comment type="subcellular location">
    <subcellularLocation>
        <location evidence="1">Nucleus</location>
    </subcellularLocation>
</comment>
<dbReference type="PANTHER" id="PTHR12708">
    <property type="entry name" value="DNA POLYMERASE EPSILON SUBUNIT B"/>
    <property type="match status" value="1"/>
</dbReference>
<comment type="caution">
    <text evidence="8">The sequence shown here is derived from an EMBL/GenBank/DDBJ whole genome shotgun (WGS) entry which is preliminary data.</text>
</comment>
<keyword evidence="5" id="KW-0539">Nucleus</keyword>
<reference evidence="8 9" key="1">
    <citation type="journal article" date="2024" name="BMC Biol.">
        <title>Comparative genomics of Ascetosporea gives new insight into the evolutionary basis for animal parasitism in Rhizaria.</title>
        <authorList>
            <person name="Hiltunen Thoren M."/>
            <person name="Onut-Brannstrom I."/>
            <person name="Alfjorden A."/>
            <person name="Peckova H."/>
            <person name="Swords F."/>
            <person name="Hooper C."/>
            <person name="Holzer A.S."/>
            <person name="Bass D."/>
            <person name="Burki F."/>
        </authorList>
    </citation>
    <scope>NUCLEOTIDE SEQUENCE [LARGE SCALE GENOMIC DNA]</scope>
    <source>
        <strain evidence="8">20-A016</strain>
    </source>
</reference>
<feature type="domain" description="DNA polymerase alpha/delta/epsilon subunit B" evidence="7">
    <location>
        <begin position="112"/>
        <end position="310"/>
    </location>
</feature>
<evidence type="ECO:0000313" key="8">
    <source>
        <dbReference type="EMBL" id="MES1921262.1"/>
    </source>
</evidence>
<dbReference type="Gene3D" id="3.60.21.60">
    <property type="match status" value="1"/>
</dbReference>
<accession>A0ABV2APJ6</accession>
<evidence type="ECO:0000256" key="5">
    <source>
        <dbReference type="ARBA" id="ARBA00023242"/>
    </source>
</evidence>
<proteinExistence type="inferred from homology"/>